<dbReference type="GO" id="GO:0003677">
    <property type="term" value="F:DNA binding"/>
    <property type="evidence" value="ECO:0007669"/>
    <property type="project" value="UniProtKB-KW"/>
</dbReference>
<comment type="caution">
    <text evidence="5">The sequence shown here is derived from an EMBL/GenBank/DDBJ whole genome shotgun (WGS) entry which is preliminary data.</text>
</comment>
<dbReference type="PANTHER" id="PTHR10302">
    <property type="entry name" value="SINGLE-STRANDED DNA-BINDING PROTEIN"/>
    <property type="match status" value="1"/>
</dbReference>
<dbReference type="Proteomes" id="UP001050808">
    <property type="component" value="Unassembled WGS sequence"/>
</dbReference>
<dbReference type="Pfam" id="PF00436">
    <property type="entry name" value="SSB"/>
    <property type="match status" value="1"/>
</dbReference>
<evidence type="ECO:0000313" key="6">
    <source>
        <dbReference type="Proteomes" id="UP001050808"/>
    </source>
</evidence>
<gene>
    <name evidence="5" type="primary">ssb</name>
    <name evidence="5" type="ORF">Sviol_41070</name>
</gene>
<evidence type="ECO:0000256" key="3">
    <source>
        <dbReference type="RuleBase" id="RU000524"/>
    </source>
</evidence>
<feature type="compositionally biased region" description="Low complexity" evidence="4">
    <location>
        <begin position="143"/>
        <end position="160"/>
    </location>
</feature>
<dbReference type="SUPFAM" id="SSF50249">
    <property type="entry name" value="Nucleic acid-binding proteins"/>
    <property type="match status" value="1"/>
</dbReference>
<proteinExistence type="inferred from homology"/>
<evidence type="ECO:0000313" key="5">
    <source>
        <dbReference type="EMBL" id="GHI39699.1"/>
    </source>
</evidence>
<protein>
    <recommendedName>
        <fullName evidence="2 3">Single-stranded DNA-binding protein</fullName>
        <shortName evidence="2">SSB</shortName>
    </recommendedName>
</protein>
<sequence>MTMNGTPITIVGNLTDDPELRFTPSGAAVAKFSVAVNRRQFDRQANEWKEAGTDFHRVSVWRDLAEHVAGTLTKGMRVIVVGELRQHSWTDEKTNEKRSAWEVTANSCGPDLTFATATVTKTTRTNGSAPGDDAWSTASRTRPAVPAGAGAPANGQPQGGYSDEPPF</sequence>
<dbReference type="CDD" id="cd04496">
    <property type="entry name" value="SSB_OBF"/>
    <property type="match status" value="1"/>
</dbReference>
<dbReference type="PROSITE" id="PS50935">
    <property type="entry name" value="SSB"/>
    <property type="match status" value="1"/>
</dbReference>
<evidence type="ECO:0000256" key="2">
    <source>
        <dbReference type="HAMAP-Rule" id="MF_00984"/>
    </source>
</evidence>
<dbReference type="RefSeq" id="WP_226599024.1">
    <property type="nucleotide sequence ID" value="NZ_BMUA01000075.1"/>
</dbReference>
<comment type="caution">
    <text evidence="2">Lacks conserved residue(s) required for the propagation of feature annotation.</text>
</comment>
<organism evidence="5 6">
    <name type="scientific">Streptomyces violascens</name>
    <dbReference type="NCBI Taxonomy" id="67381"/>
    <lineage>
        <taxon>Bacteria</taxon>
        <taxon>Bacillati</taxon>
        <taxon>Actinomycetota</taxon>
        <taxon>Actinomycetes</taxon>
        <taxon>Kitasatosporales</taxon>
        <taxon>Streptomycetaceae</taxon>
        <taxon>Streptomyces</taxon>
    </lineage>
</organism>
<dbReference type="PANTHER" id="PTHR10302:SF27">
    <property type="entry name" value="SINGLE-STRANDED DNA-BINDING PROTEIN"/>
    <property type="match status" value="1"/>
</dbReference>
<dbReference type="InterPro" id="IPR000424">
    <property type="entry name" value="Primosome_PriB/ssb"/>
</dbReference>
<dbReference type="NCBIfam" id="TIGR00621">
    <property type="entry name" value="ssb"/>
    <property type="match status" value="1"/>
</dbReference>
<feature type="region of interest" description="Disordered" evidence="4">
    <location>
        <begin position="120"/>
        <end position="167"/>
    </location>
</feature>
<keyword evidence="6" id="KW-1185">Reference proteome</keyword>
<dbReference type="Gene3D" id="2.40.50.140">
    <property type="entry name" value="Nucleic acid-binding proteins"/>
    <property type="match status" value="1"/>
</dbReference>
<dbReference type="EMBL" id="BNDY01000014">
    <property type="protein sequence ID" value="GHI39699.1"/>
    <property type="molecule type" value="Genomic_DNA"/>
</dbReference>
<evidence type="ECO:0000256" key="4">
    <source>
        <dbReference type="SAM" id="MobiDB-lite"/>
    </source>
</evidence>
<name>A0ABQ3QR31_9ACTN</name>
<evidence type="ECO:0000256" key="1">
    <source>
        <dbReference type="ARBA" id="ARBA00023125"/>
    </source>
</evidence>
<keyword evidence="1 2" id="KW-0238">DNA-binding</keyword>
<dbReference type="HAMAP" id="MF_00984">
    <property type="entry name" value="SSB"/>
    <property type="match status" value="1"/>
</dbReference>
<accession>A0ABQ3QR31</accession>
<reference evidence="5" key="1">
    <citation type="submission" date="2024-05" db="EMBL/GenBank/DDBJ databases">
        <title>Whole genome shotgun sequence of Streptomyces violascens NBRC 12920.</title>
        <authorList>
            <person name="Komaki H."/>
            <person name="Tamura T."/>
        </authorList>
    </citation>
    <scope>NUCLEOTIDE SEQUENCE</scope>
    <source>
        <strain evidence="5">NBRC 12920</strain>
    </source>
</reference>
<dbReference type="InterPro" id="IPR012340">
    <property type="entry name" value="NA-bd_OB-fold"/>
</dbReference>
<comment type="subunit">
    <text evidence="2">Homotetramer.</text>
</comment>
<dbReference type="InterPro" id="IPR011344">
    <property type="entry name" value="ssDNA-bd"/>
</dbReference>